<reference evidence="2" key="1">
    <citation type="submission" date="2021-02" db="EMBL/GenBank/DDBJ databases">
        <authorList>
            <person name="Palmer J.M."/>
        </authorList>
    </citation>
    <scope>NUCLEOTIDE SEQUENCE</scope>
    <source>
        <strain evidence="2">SCRP23</strain>
    </source>
</reference>
<evidence type="ECO:0000313" key="2">
    <source>
        <dbReference type="EMBL" id="KAG7396159.1"/>
    </source>
</evidence>
<organism evidence="2 3">
    <name type="scientific">Phytophthora boehmeriae</name>
    <dbReference type="NCBI Taxonomy" id="109152"/>
    <lineage>
        <taxon>Eukaryota</taxon>
        <taxon>Sar</taxon>
        <taxon>Stramenopiles</taxon>
        <taxon>Oomycota</taxon>
        <taxon>Peronosporomycetes</taxon>
        <taxon>Peronosporales</taxon>
        <taxon>Peronosporaceae</taxon>
        <taxon>Phytophthora</taxon>
    </lineage>
</organism>
<dbReference type="EMBL" id="JAGDFL010000169">
    <property type="protein sequence ID" value="KAG7396159.1"/>
    <property type="molecule type" value="Genomic_DNA"/>
</dbReference>
<feature type="coiled-coil region" evidence="1">
    <location>
        <begin position="298"/>
        <end position="332"/>
    </location>
</feature>
<evidence type="ECO:0000313" key="3">
    <source>
        <dbReference type="Proteomes" id="UP000693981"/>
    </source>
</evidence>
<sequence>MSARSAASEVEDASLSSKECLIGRIKHNFQLETRNCQLQGHNGAEEGSSDADLIQTQLRRVKRRCAKLERKVQEKDKEILALQEQQQLRYPLLMHETMRSLQSLERNQLDSQLNELPLSHSVISDKAQERRDADARIHEYEQQVAKLYEEIQQEKLNNKMLNECLRDQKHSKAKLMKACKHMKQELQAMKDSGLSQMLVDIEARCNALEKEKEKMAEALQKERCLRVEQVVEQEKIAKQLEDVLLEFAKWEEIVDRKNRQLQQSRDQICEQQLAIENLKTDLKNAERKTGPPEFHEEIEQLKGTVSTERARADDAQKTLQRVAAENDILLEKLATQAESKLVQSDAPCTAQATYNKVMIQVRYIKHKLRALTGLIQTYEETNAIDMNLLNEGSWMDAGIVEEVAIQSCEKNVARLSGGVLEVSRSLSELQQAVEDVCARLLGSNCALQ</sequence>
<accession>A0A8T1WWH1</accession>
<dbReference type="AlphaFoldDB" id="A0A8T1WWH1"/>
<proteinExistence type="predicted"/>
<name>A0A8T1WWH1_9STRA</name>
<keyword evidence="1" id="KW-0175">Coiled coil</keyword>
<keyword evidence="3" id="KW-1185">Reference proteome</keyword>
<protein>
    <submittedName>
        <fullName evidence="2">Uncharacterized protein</fullName>
    </submittedName>
</protein>
<feature type="coiled-coil region" evidence="1">
    <location>
        <begin position="123"/>
        <end position="267"/>
    </location>
</feature>
<comment type="caution">
    <text evidence="2">The sequence shown here is derived from an EMBL/GenBank/DDBJ whole genome shotgun (WGS) entry which is preliminary data.</text>
</comment>
<dbReference type="Proteomes" id="UP000693981">
    <property type="component" value="Unassembled WGS sequence"/>
</dbReference>
<evidence type="ECO:0000256" key="1">
    <source>
        <dbReference type="SAM" id="Coils"/>
    </source>
</evidence>
<dbReference type="OrthoDB" id="126480at2759"/>
<feature type="coiled-coil region" evidence="1">
    <location>
        <begin position="51"/>
        <end position="85"/>
    </location>
</feature>
<gene>
    <name evidence="2" type="ORF">PHYBOEH_002656</name>
</gene>